<gene>
    <name evidence="5" type="ORF">A2264_03455</name>
</gene>
<keyword evidence="2" id="KW-0808">Transferase</keyword>
<dbReference type="PANTHER" id="PTHR11088">
    <property type="entry name" value="TRNA DIMETHYLALLYLTRANSFERASE"/>
    <property type="match status" value="1"/>
</dbReference>
<dbReference type="SUPFAM" id="SSF52540">
    <property type="entry name" value="P-loop containing nucleoside triphosphate hydrolases"/>
    <property type="match status" value="1"/>
</dbReference>
<name>A0A1F4W0G1_UNCKA</name>
<keyword evidence="4" id="KW-0067">ATP-binding</keyword>
<dbReference type="Gene3D" id="3.40.50.300">
    <property type="entry name" value="P-loop containing nucleotide triphosphate hydrolases"/>
    <property type="match status" value="1"/>
</dbReference>
<dbReference type="InterPro" id="IPR039657">
    <property type="entry name" value="Dimethylallyltransferase"/>
</dbReference>
<evidence type="ECO:0000256" key="2">
    <source>
        <dbReference type="ARBA" id="ARBA00022679"/>
    </source>
</evidence>
<organism evidence="5 6">
    <name type="scientific">candidate division WWE3 bacterium RIFOXYA2_FULL_46_9</name>
    <dbReference type="NCBI Taxonomy" id="1802636"/>
    <lineage>
        <taxon>Bacteria</taxon>
        <taxon>Katanobacteria</taxon>
    </lineage>
</organism>
<accession>A0A1F4W0G1</accession>
<evidence type="ECO:0000256" key="4">
    <source>
        <dbReference type="ARBA" id="ARBA00022840"/>
    </source>
</evidence>
<dbReference type="EMBL" id="MEVT01000011">
    <property type="protein sequence ID" value="OGC62909.1"/>
    <property type="molecule type" value="Genomic_DNA"/>
</dbReference>
<evidence type="ECO:0000256" key="1">
    <source>
        <dbReference type="ARBA" id="ARBA00005842"/>
    </source>
</evidence>
<comment type="similarity">
    <text evidence="1">Belongs to the IPP transferase family.</text>
</comment>
<proteinExistence type="inferred from homology"/>
<reference evidence="5 6" key="1">
    <citation type="journal article" date="2016" name="Nat. Commun.">
        <title>Thousands of microbial genomes shed light on interconnected biogeochemical processes in an aquifer system.</title>
        <authorList>
            <person name="Anantharaman K."/>
            <person name="Brown C.T."/>
            <person name="Hug L.A."/>
            <person name="Sharon I."/>
            <person name="Castelle C.J."/>
            <person name="Probst A.J."/>
            <person name="Thomas B.C."/>
            <person name="Singh A."/>
            <person name="Wilkins M.J."/>
            <person name="Karaoz U."/>
            <person name="Brodie E.L."/>
            <person name="Williams K.H."/>
            <person name="Hubbard S.S."/>
            <person name="Banfield J.F."/>
        </authorList>
    </citation>
    <scope>NUCLEOTIDE SEQUENCE [LARGE SCALE GENOMIC DNA]</scope>
</reference>
<keyword evidence="3" id="KW-0547">Nucleotide-binding</keyword>
<evidence type="ECO:0000313" key="5">
    <source>
        <dbReference type="EMBL" id="OGC62909.1"/>
    </source>
</evidence>
<dbReference type="AlphaFoldDB" id="A0A1F4W0G1"/>
<evidence type="ECO:0000256" key="3">
    <source>
        <dbReference type="ARBA" id="ARBA00022741"/>
    </source>
</evidence>
<evidence type="ECO:0000313" key="6">
    <source>
        <dbReference type="Proteomes" id="UP000176614"/>
    </source>
</evidence>
<dbReference type="PANTHER" id="PTHR11088:SF60">
    <property type="entry name" value="TRNA DIMETHYLALLYLTRANSFERASE"/>
    <property type="match status" value="1"/>
</dbReference>
<protein>
    <submittedName>
        <fullName evidence="5">Uncharacterized protein</fullName>
    </submittedName>
</protein>
<dbReference type="GO" id="GO:0005524">
    <property type="term" value="F:ATP binding"/>
    <property type="evidence" value="ECO:0007669"/>
    <property type="project" value="UniProtKB-KW"/>
</dbReference>
<dbReference type="GO" id="GO:0006400">
    <property type="term" value="P:tRNA modification"/>
    <property type="evidence" value="ECO:0007669"/>
    <property type="project" value="TreeGrafter"/>
</dbReference>
<dbReference type="InterPro" id="IPR027417">
    <property type="entry name" value="P-loop_NTPase"/>
</dbReference>
<sequence length="302" mass="33978">MTATKTVQLVVGPTSTGKTSLMLEVCKQTGGSIISADSRQIVKYMDYGTGKLPIDLAQASDIHKNDGKWTIQGVDIYGYDLITPEQFFSAYDFAKYALETAAKLLSQHKQVYIVGGTGFYIDLLTGRVIPANVEPNFELRKLLNGMSVVELATKLEDLSKDTAKKTDLSNKPRLVRALEILLAQKVTNKAKLPYLTDVNFTYLGLTGPNELLFSRADIWLESIWDNLLAEISDLRARGYGNSHRLQGLVYKSALSGEKERAKFDLHAYIRRQKTYFNKNADIQWFDISRKDWREDAKAHIIA</sequence>
<dbReference type="Pfam" id="PF01715">
    <property type="entry name" value="IPPT"/>
    <property type="match status" value="1"/>
</dbReference>
<dbReference type="GO" id="GO:0052381">
    <property type="term" value="F:tRNA dimethylallyltransferase activity"/>
    <property type="evidence" value="ECO:0007669"/>
    <property type="project" value="TreeGrafter"/>
</dbReference>
<dbReference type="Pfam" id="PF01745">
    <property type="entry name" value="IPT"/>
    <property type="match status" value="1"/>
</dbReference>
<dbReference type="Proteomes" id="UP000176614">
    <property type="component" value="Unassembled WGS sequence"/>
</dbReference>
<comment type="caution">
    <text evidence="5">The sequence shown here is derived from an EMBL/GenBank/DDBJ whole genome shotgun (WGS) entry which is preliminary data.</text>
</comment>